<keyword evidence="1" id="KW-0472">Membrane</keyword>
<accession>A0A834TEK8</accession>
<feature type="transmembrane region" description="Helical" evidence="1">
    <location>
        <begin position="134"/>
        <end position="165"/>
    </location>
</feature>
<comment type="caution">
    <text evidence="2">The sequence shown here is derived from an EMBL/GenBank/DDBJ whole genome shotgun (WGS) entry which is preliminary data.</text>
</comment>
<feature type="transmembrane region" description="Helical" evidence="1">
    <location>
        <begin position="55"/>
        <end position="76"/>
    </location>
</feature>
<evidence type="ECO:0000313" key="2">
    <source>
        <dbReference type="EMBL" id="KAF7820613.1"/>
    </source>
</evidence>
<keyword evidence="3" id="KW-1185">Reference proteome</keyword>
<reference evidence="2" key="1">
    <citation type="submission" date="2020-09" db="EMBL/GenBank/DDBJ databases">
        <title>Genome-Enabled Discovery of Anthraquinone Biosynthesis in Senna tora.</title>
        <authorList>
            <person name="Kang S.-H."/>
            <person name="Pandey R.P."/>
            <person name="Lee C.-M."/>
            <person name="Sim J.-S."/>
            <person name="Jeong J.-T."/>
            <person name="Choi B.-S."/>
            <person name="Jung M."/>
            <person name="Ginzburg D."/>
            <person name="Zhao K."/>
            <person name="Won S.Y."/>
            <person name="Oh T.-J."/>
            <person name="Yu Y."/>
            <person name="Kim N.-H."/>
            <person name="Lee O.R."/>
            <person name="Lee T.-H."/>
            <person name="Bashyal P."/>
            <person name="Kim T.-S."/>
            <person name="Lee W.-H."/>
            <person name="Kawkins C."/>
            <person name="Kim C.-K."/>
            <person name="Kim J.S."/>
            <person name="Ahn B.O."/>
            <person name="Rhee S.Y."/>
            <person name="Sohng J.K."/>
        </authorList>
    </citation>
    <scope>NUCLEOTIDE SEQUENCE</scope>
    <source>
        <tissue evidence="2">Leaf</tissue>
    </source>
</reference>
<dbReference type="EMBL" id="JAAIUW010000008">
    <property type="protein sequence ID" value="KAF7820613.1"/>
    <property type="molecule type" value="Genomic_DNA"/>
</dbReference>
<sequence>MLTSSIAINFEALFIISAYEVGGLLVTEMRNNSLRTFSSRVEGNARHMTSSVAPAYNIAALYALICASGSVVPSYLSRGPGILISVVLLLFFFLVLFSLFVLILMVGAVFRSVPLLFAFVSERPKFLHHPFELLLHLLPCFVLFLFVLFVLLLVILSLVVCYLLLLSSSGGLVDRPIFSLLLADVVILCASVSFVVGAEDAKVAVMCWWSAEVANRYSVIGGVHSVLEQRTV</sequence>
<organism evidence="2 3">
    <name type="scientific">Senna tora</name>
    <dbReference type="NCBI Taxonomy" id="362788"/>
    <lineage>
        <taxon>Eukaryota</taxon>
        <taxon>Viridiplantae</taxon>
        <taxon>Streptophyta</taxon>
        <taxon>Embryophyta</taxon>
        <taxon>Tracheophyta</taxon>
        <taxon>Spermatophyta</taxon>
        <taxon>Magnoliopsida</taxon>
        <taxon>eudicotyledons</taxon>
        <taxon>Gunneridae</taxon>
        <taxon>Pentapetalae</taxon>
        <taxon>rosids</taxon>
        <taxon>fabids</taxon>
        <taxon>Fabales</taxon>
        <taxon>Fabaceae</taxon>
        <taxon>Caesalpinioideae</taxon>
        <taxon>Cassia clade</taxon>
        <taxon>Senna</taxon>
    </lineage>
</organism>
<dbReference type="AlphaFoldDB" id="A0A834TEK8"/>
<proteinExistence type="predicted"/>
<keyword evidence="1" id="KW-1133">Transmembrane helix</keyword>
<feature type="transmembrane region" description="Helical" evidence="1">
    <location>
        <begin position="6"/>
        <end position="26"/>
    </location>
</feature>
<dbReference type="Proteomes" id="UP000634136">
    <property type="component" value="Unassembled WGS sequence"/>
</dbReference>
<evidence type="ECO:0000313" key="3">
    <source>
        <dbReference type="Proteomes" id="UP000634136"/>
    </source>
</evidence>
<feature type="transmembrane region" description="Helical" evidence="1">
    <location>
        <begin position="82"/>
        <end position="113"/>
    </location>
</feature>
<evidence type="ECO:0000256" key="1">
    <source>
        <dbReference type="SAM" id="Phobius"/>
    </source>
</evidence>
<keyword evidence="1" id="KW-0812">Transmembrane</keyword>
<gene>
    <name evidence="2" type="ORF">G2W53_026068</name>
</gene>
<protein>
    <submittedName>
        <fullName evidence="2">Uncharacterized protein</fullName>
    </submittedName>
</protein>
<name>A0A834TEK8_9FABA</name>
<feature type="transmembrane region" description="Helical" evidence="1">
    <location>
        <begin position="177"/>
        <end position="196"/>
    </location>
</feature>